<evidence type="ECO:0000256" key="5">
    <source>
        <dbReference type="ARBA" id="ARBA00022741"/>
    </source>
</evidence>
<feature type="transmembrane region" description="Helical" evidence="9">
    <location>
        <begin position="729"/>
        <end position="747"/>
    </location>
</feature>
<keyword evidence="3" id="KW-1003">Cell membrane</keyword>
<dbReference type="SUPFAM" id="SSF90123">
    <property type="entry name" value="ABC transporter transmembrane region"/>
    <property type="match status" value="2"/>
</dbReference>
<feature type="domain" description="ABC transmembrane type-1" evidence="11">
    <location>
        <begin position="591"/>
        <end position="873"/>
    </location>
</feature>
<keyword evidence="2" id="KW-0813">Transport</keyword>
<dbReference type="PROSITE" id="PS50929">
    <property type="entry name" value="ABC_TM1F"/>
    <property type="match status" value="2"/>
</dbReference>
<evidence type="ECO:0000256" key="3">
    <source>
        <dbReference type="ARBA" id="ARBA00022475"/>
    </source>
</evidence>
<feature type="domain" description="ABC transporter" evidence="10">
    <location>
        <begin position="327"/>
        <end position="562"/>
    </location>
</feature>
<feature type="transmembrane region" description="Helical" evidence="9">
    <location>
        <begin position="48"/>
        <end position="68"/>
    </location>
</feature>
<evidence type="ECO:0000256" key="9">
    <source>
        <dbReference type="SAM" id="Phobius"/>
    </source>
</evidence>
<feature type="transmembrane region" description="Helical" evidence="9">
    <location>
        <begin position="700"/>
        <end position="723"/>
    </location>
</feature>
<organism evidence="12 13">
    <name type="scientific">Listeria ivanovii (strain ATCC BAA-678 / PAM 55)</name>
    <dbReference type="NCBI Taxonomy" id="881621"/>
    <lineage>
        <taxon>Bacteria</taxon>
        <taxon>Bacillati</taxon>
        <taxon>Bacillota</taxon>
        <taxon>Bacilli</taxon>
        <taxon>Bacillales</taxon>
        <taxon>Listeriaceae</taxon>
        <taxon>Listeria</taxon>
    </lineage>
</organism>
<dbReference type="PROSITE" id="PS00211">
    <property type="entry name" value="ABC_TRANSPORTER_1"/>
    <property type="match status" value="1"/>
</dbReference>
<dbReference type="Proteomes" id="UP000001286">
    <property type="component" value="Chromosome"/>
</dbReference>
<dbReference type="PROSITE" id="PS50893">
    <property type="entry name" value="ABC_TRANSPORTER_2"/>
    <property type="match status" value="2"/>
</dbReference>
<feature type="transmembrane region" description="Helical" evidence="9">
    <location>
        <begin position="132"/>
        <end position="149"/>
    </location>
</feature>
<name>G2ZEM9_LISIP</name>
<dbReference type="GO" id="GO:0005524">
    <property type="term" value="F:ATP binding"/>
    <property type="evidence" value="ECO:0007669"/>
    <property type="project" value="UniProtKB-KW"/>
</dbReference>
<dbReference type="InterPro" id="IPR003593">
    <property type="entry name" value="AAA+_ATPase"/>
</dbReference>
<feature type="transmembrane region" description="Helical" evidence="9">
    <location>
        <begin position="842"/>
        <end position="868"/>
    </location>
</feature>
<sequence>MIDKRLFQLMEKKSLVLLILFRVISLGLMMMLWFVFAQQLTNYLSEQSMDILLLVGTVTLVLIGKSVLTKLMEKQTYKASAELRLSMRRAVMAKAFRLGDNEGQLPASTLTQLAVDGIEQLEIYYARFLPQLFYCLIASLMIFGSLVGFSWQPAVVLLICMPMIPMVIMAVMKIAKKILSGYWSNYTNLGTKFHENLSGLSILKAYDQDKYKQEEIATDAERFRKATMSLLSMQLNSITIMDIISYSGAALGIGMALIAFTNGTISTVGMLMFLLLSAEFFIPMRQLGSLFHVAMNGISACSKLFAYLELPEQMYGTKELTAPLKKMEIYDLTYTYENEKTEALQGISASFQQGTFSALVGKSGSGKSTFVRVLLHQLSGYRGEIVWNDLPLTDLCAEAIRKQSMLVDNHGYLYADSIRANLVIGSKEATDADLWNVLEQVCLADFVRNLSEQLMTSLQENGSNLSGGQRQRLILARALLAEAELYVFDEITSGVDLESEKIILQVLQKLAQEKIVLFISHRLYNVLHADQVIVLEAGKMVEIGSPEKLQQDSSYFLEEEQLLKWGGLEMKEWTIIRWLLRFVKPLKLRMVTAIILGIISNLAVIAISLIGAYGILAVILGQPLHPVKWLLVMLACGITRGLARYSEQYLNHDIAFRLLAIIRERIFATLRKLGPARLSGKKSGDLITAITTDVEALEVFFAHTISPVFIAVGTTIVTVGYIAMYDVGLAIILFVGQVLIGVVLPVISYKRNARIGADYQAEFVELNQTVMENIASLQDIFQFNLGEERLAKLDGSGQKLNKQYHKRLKQGSQLQIFSECVLIGTAAVILGLGSFWQLSLETVLIGTVLSLSSFGSVLALNGLGSALLTTFASGKRLYALTEEKPTISFEGQLELTDFEKAELDQVSFSYDGKQLILSDLSLDLPKGKWLGIGGESGSGKSTLMKLLMRYFDPEGQVRLNGNTLPTVTETSLHRLEGVMEQSTFLFEDTIGNNIRLGKKVATLEEVEMAAKKASLDQWIGTLPDGYETKVGGKARNLSDGERQRVGLARLFLHDAPLLLLDEPTSNLDYLNEQTILMALRSEVNDKTVFLISHRETTLDLAEERVYLEKGKLKNIVE</sequence>
<dbReference type="SUPFAM" id="SSF52540">
    <property type="entry name" value="P-loop containing nucleoside triphosphate hydrolases"/>
    <property type="match status" value="2"/>
</dbReference>
<proteinExistence type="predicted"/>
<dbReference type="InterPro" id="IPR039421">
    <property type="entry name" value="Type_1_exporter"/>
</dbReference>
<dbReference type="CDD" id="cd03228">
    <property type="entry name" value="ABCC_MRP_Like"/>
    <property type="match status" value="1"/>
</dbReference>
<keyword evidence="4 9" id="KW-0812">Transmembrane</keyword>
<dbReference type="PANTHER" id="PTHR24221">
    <property type="entry name" value="ATP-BINDING CASSETTE SUB-FAMILY B"/>
    <property type="match status" value="1"/>
</dbReference>
<evidence type="ECO:0000256" key="4">
    <source>
        <dbReference type="ARBA" id="ARBA00022692"/>
    </source>
</evidence>
<dbReference type="AlphaFoldDB" id="G2ZEM9"/>
<accession>G2ZEM9</accession>
<dbReference type="HOGENOM" id="CLU_000604_17_6_9"/>
<evidence type="ECO:0000256" key="2">
    <source>
        <dbReference type="ARBA" id="ARBA00022448"/>
    </source>
</evidence>
<feature type="transmembrane region" description="Helical" evidence="9">
    <location>
        <begin position="816"/>
        <end position="836"/>
    </location>
</feature>
<feature type="transmembrane region" description="Helical" evidence="9">
    <location>
        <begin position="591"/>
        <end position="620"/>
    </location>
</feature>
<evidence type="ECO:0000256" key="1">
    <source>
        <dbReference type="ARBA" id="ARBA00004651"/>
    </source>
</evidence>
<evidence type="ECO:0000313" key="12">
    <source>
        <dbReference type="EMBL" id="CBW85542.1"/>
    </source>
</evidence>
<dbReference type="InterPro" id="IPR027417">
    <property type="entry name" value="P-loop_NTPase"/>
</dbReference>
<evidence type="ECO:0000256" key="6">
    <source>
        <dbReference type="ARBA" id="ARBA00022840"/>
    </source>
</evidence>
<keyword evidence="6 12" id="KW-0067">ATP-binding</keyword>
<feature type="transmembrane region" description="Helical" evidence="9">
    <location>
        <begin position="15"/>
        <end position="36"/>
    </location>
</feature>
<evidence type="ECO:0000313" key="13">
    <source>
        <dbReference type="Proteomes" id="UP000001286"/>
    </source>
</evidence>
<dbReference type="GO" id="GO:0140359">
    <property type="term" value="F:ABC-type transporter activity"/>
    <property type="evidence" value="ECO:0007669"/>
    <property type="project" value="InterPro"/>
</dbReference>
<keyword evidence="5" id="KW-0547">Nucleotide-binding</keyword>
<dbReference type="FunFam" id="3.40.50.300:FF:000854">
    <property type="entry name" value="Multidrug ABC transporter ATP-binding protein"/>
    <property type="match status" value="1"/>
</dbReference>
<comment type="subcellular location">
    <subcellularLocation>
        <location evidence="1">Cell membrane</location>
        <topology evidence="1">Multi-pass membrane protein</topology>
    </subcellularLocation>
</comment>
<dbReference type="Pfam" id="PF00005">
    <property type="entry name" value="ABC_tran"/>
    <property type="match status" value="2"/>
</dbReference>
<evidence type="ECO:0000259" key="11">
    <source>
        <dbReference type="PROSITE" id="PS50929"/>
    </source>
</evidence>
<dbReference type="Gene3D" id="1.20.1560.10">
    <property type="entry name" value="ABC transporter type 1, transmembrane domain"/>
    <property type="match status" value="2"/>
</dbReference>
<dbReference type="GO" id="GO:0016887">
    <property type="term" value="F:ATP hydrolysis activity"/>
    <property type="evidence" value="ECO:0007669"/>
    <property type="project" value="InterPro"/>
</dbReference>
<dbReference type="InterPro" id="IPR036640">
    <property type="entry name" value="ABC1_TM_sf"/>
</dbReference>
<feature type="transmembrane region" description="Helical" evidence="9">
    <location>
        <begin position="238"/>
        <end position="259"/>
    </location>
</feature>
<dbReference type="InterPro" id="IPR017871">
    <property type="entry name" value="ABC_transporter-like_CS"/>
</dbReference>
<dbReference type="Pfam" id="PF00664">
    <property type="entry name" value="ABC_membrane"/>
    <property type="match status" value="2"/>
</dbReference>
<dbReference type="InterPro" id="IPR003439">
    <property type="entry name" value="ABC_transporter-like_ATP-bd"/>
</dbReference>
<evidence type="ECO:0000259" key="10">
    <source>
        <dbReference type="PROSITE" id="PS50893"/>
    </source>
</evidence>
<dbReference type="eggNOG" id="COG1132">
    <property type="taxonomic scope" value="Bacteria"/>
</dbReference>
<dbReference type="KEGG" id="liv:LIV_1055"/>
<dbReference type="PANTHER" id="PTHR24221:SF653">
    <property type="entry name" value="TRANSPORT ATP-BINDING PROTEIN CYDC"/>
    <property type="match status" value="1"/>
</dbReference>
<dbReference type="EMBL" id="FR687253">
    <property type="protein sequence ID" value="CBW85542.1"/>
    <property type="molecule type" value="Genomic_DNA"/>
</dbReference>
<evidence type="ECO:0000256" key="8">
    <source>
        <dbReference type="ARBA" id="ARBA00023136"/>
    </source>
</evidence>
<feature type="domain" description="ABC transporter" evidence="10">
    <location>
        <begin position="901"/>
        <end position="1115"/>
    </location>
</feature>
<gene>
    <name evidence="12" type="ordered locus">LIV_1055</name>
</gene>
<dbReference type="SMART" id="SM00382">
    <property type="entry name" value="AAA"/>
    <property type="match status" value="2"/>
</dbReference>
<feature type="transmembrane region" description="Helical" evidence="9">
    <location>
        <begin position="155"/>
        <end position="175"/>
    </location>
</feature>
<dbReference type="eggNOG" id="COG4988">
    <property type="taxonomic scope" value="Bacteria"/>
</dbReference>
<keyword evidence="7 9" id="KW-1133">Transmembrane helix</keyword>
<dbReference type="GO" id="GO:0005886">
    <property type="term" value="C:plasma membrane"/>
    <property type="evidence" value="ECO:0007669"/>
    <property type="project" value="UniProtKB-SubCell"/>
</dbReference>
<reference evidence="12 13" key="1">
    <citation type="journal article" date="2011" name="J. Bacteriol.">
        <title>Complete genome sequence of the animal pathogen Listeria ivanovii, which provides insights into host specificities and evolution of the genus Listeria.</title>
        <authorList>
            <person name="Buchrieser C."/>
            <person name="Rusniok C."/>
            <person name="Garrido P."/>
            <person name="Hain T."/>
            <person name="Scortti M."/>
            <person name="Lampidis R."/>
            <person name="Karst U."/>
            <person name="Chakraborty T."/>
            <person name="Cossart P."/>
            <person name="Kreft J."/>
            <person name="Vazquez-Boland J.A."/>
            <person name="Goebel W."/>
            <person name="Glaser P."/>
        </authorList>
    </citation>
    <scope>NUCLEOTIDE SEQUENCE [LARGE SCALE GENOMIC DNA]</scope>
    <source>
        <strain evidence="13">ATCC BAA-678 / PAM 55</strain>
    </source>
</reference>
<protein>
    <submittedName>
        <fullName evidence="12">Putative ABC transporter (ATP-binding protein,and permease)</fullName>
    </submittedName>
</protein>
<evidence type="ECO:0000256" key="7">
    <source>
        <dbReference type="ARBA" id="ARBA00022989"/>
    </source>
</evidence>
<dbReference type="GO" id="GO:0034040">
    <property type="term" value="F:ATPase-coupled lipid transmembrane transporter activity"/>
    <property type="evidence" value="ECO:0007669"/>
    <property type="project" value="TreeGrafter"/>
</dbReference>
<dbReference type="InterPro" id="IPR011527">
    <property type="entry name" value="ABC1_TM_dom"/>
</dbReference>
<dbReference type="Gene3D" id="3.40.50.300">
    <property type="entry name" value="P-loop containing nucleotide triphosphate hydrolases"/>
    <property type="match status" value="2"/>
</dbReference>
<feature type="domain" description="ABC transmembrane type-1" evidence="11">
    <location>
        <begin position="16"/>
        <end position="296"/>
    </location>
</feature>
<keyword evidence="8 9" id="KW-0472">Membrane</keyword>